<dbReference type="Proteomes" id="UP000323664">
    <property type="component" value="Unassembled WGS sequence"/>
</dbReference>
<comment type="caution">
    <text evidence="1">The sequence shown here is derived from an EMBL/GenBank/DDBJ whole genome shotgun (WGS) entry which is preliminary data.</text>
</comment>
<dbReference type="RefSeq" id="WP_123067214.1">
    <property type="nucleotide sequence ID" value="NZ_RIAS01000025.1"/>
</dbReference>
<evidence type="ECO:0000313" key="2">
    <source>
        <dbReference type="Proteomes" id="UP000323664"/>
    </source>
</evidence>
<gene>
    <name evidence="1" type="ORF">EC604_27490</name>
</gene>
<accession>A0A5M9X0Y1</accession>
<dbReference type="OrthoDB" id="2082782at2"/>
<reference evidence="1 2" key="1">
    <citation type="journal article" date="2019" name="J. Ind. Microbiol. Biotechnol.">
        <title>Paenibacillus amylolyticus 27C64 has a diverse set of carbohydrate-active enzymes and complete pectin deconstruction system.</title>
        <authorList>
            <person name="Keggi C."/>
            <person name="Doran-Peterson J."/>
        </authorList>
    </citation>
    <scope>NUCLEOTIDE SEQUENCE [LARGE SCALE GENOMIC DNA]</scope>
    <source>
        <strain evidence="1 2">27C64</strain>
    </source>
</reference>
<evidence type="ECO:0000313" key="1">
    <source>
        <dbReference type="EMBL" id="KAA8787580.1"/>
    </source>
</evidence>
<name>A0A5M9X0Y1_PAEAM</name>
<protein>
    <submittedName>
        <fullName evidence="1">Uncharacterized protein</fullName>
    </submittedName>
</protein>
<organism evidence="1 2">
    <name type="scientific">Paenibacillus amylolyticus</name>
    <dbReference type="NCBI Taxonomy" id="1451"/>
    <lineage>
        <taxon>Bacteria</taxon>
        <taxon>Bacillati</taxon>
        <taxon>Bacillota</taxon>
        <taxon>Bacilli</taxon>
        <taxon>Bacillales</taxon>
        <taxon>Paenibacillaceae</taxon>
        <taxon>Paenibacillus</taxon>
    </lineage>
</organism>
<proteinExistence type="predicted"/>
<sequence>MKIEPTKEFACMMSIMLESKLIWYKHFHLFCDDIILAYEKPPYWIIELAAARYQGDTIQIVNRYIHSEPFIDDYLNSLHDHYIACLYMKYDRREISWASFLLGSGQYADHYQAVKVECEYVYKMLNEYEAEEFDMELEHKQSEEIRETFRNEIMEVQNIYDVFRVYFKQYIKKEREAPM</sequence>
<dbReference type="EMBL" id="RIAS01000025">
    <property type="protein sequence ID" value="KAA8787580.1"/>
    <property type="molecule type" value="Genomic_DNA"/>
</dbReference>
<dbReference type="AlphaFoldDB" id="A0A5M9X0Y1"/>